<feature type="chain" id="PRO_5025544670" evidence="2">
    <location>
        <begin position="19"/>
        <end position="415"/>
    </location>
</feature>
<evidence type="ECO:0000313" key="4">
    <source>
        <dbReference type="Proteomes" id="UP000800040"/>
    </source>
</evidence>
<feature type="region of interest" description="Disordered" evidence="1">
    <location>
        <begin position="71"/>
        <end position="102"/>
    </location>
</feature>
<evidence type="ECO:0000256" key="2">
    <source>
        <dbReference type="SAM" id="SignalP"/>
    </source>
</evidence>
<feature type="region of interest" description="Disordered" evidence="1">
    <location>
        <begin position="199"/>
        <end position="228"/>
    </location>
</feature>
<feature type="region of interest" description="Disordered" evidence="1">
    <location>
        <begin position="318"/>
        <end position="415"/>
    </location>
</feature>
<keyword evidence="2" id="KW-0732">Signal</keyword>
<feature type="compositionally biased region" description="Polar residues" evidence="1">
    <location>
        <begin position="323"/>
        <end position="344"/>
    </location>
</feature>
<gene>
    <name evidence="3" type="ORF">BDW02DRAFT_268295</name>
</gene>
<organism evidence="3 4">
    <name type="scientific">Decorospora gaudefroyi</name>
    <dbReference type="NCBI Taxonomy" id="184978"/>
    <lineage>
        <taxon>Eukaryota</taxon>
        <taxon>Fungi</taxon>
        <taxon>Dikarya</taxon>
        <taxon>Ascomycota</taxon>
        <taxon>Pezizomycotina</taxon>
        <taxon>Dothideomycetes</taxon>
        <taxon>Pleosporomycetidae</taxon>
        <taxon>Pleosporales</taxon>
        <taxon>Pleosporineae</taxon>
        <taxon>Pleosporaceae</taxon>
        <taxon>Decorospora</taxon>
    </lineage>
</organism>
<proteinExistence type="predicted"/>
<reference evidence="3" key="1">
    <citation type="submission" date="2020-01" db="EMBL/GenBank/DDBJ databases">
        <authorList>
            <consortium name="DOE Joint Genome Institute"/>
            <person name="Haridas S."/>
            <person name="Albert R."/>
            <person name="Binder M."/>
            <person name="Bloem J."/>
            <person name="Labutti K."/>
            <person name="Salamov A."/>
            <person name="Andreopoulos B."/>
            <person name="Baker S.E."/>
            <person name="Barry K."/>
            <person name="Bills G."/>
            <person name="Bluhm B.H."/>
            <person name="Cannon C."/>
            <person name="Castanera R."/>
            <person name="Culley D.E."/>
            <person name="Daum C."/>
            <person name="Ezra D."/>
            <person name="Gonzalez J.B."/>
            <person name="Henrissat B."/>
            <person name="Kuo A."/>
            <person name="Liang C."/>
            <person name="Lipzen A."/>
            <person name="Lutzoni F."/>
            <person name="Magnuson J."/>
            <person name="Mondo S."/>
            <person name="Nolan M."/>
            <person name="Ohm R."/>
            <person name="Pangilinan J."/>
            <person name="Park H.-J."/>
            <person name="Ramirez L."/>
            <person name="Alfaro M."/>
            <person name="Sun H."/>
            <person name="Tritt A."/>
            <person name="Yoshinaga Y."/>
            <person name="Zwiers L.-H."/>
            <person name="Turgeon B.G."/>
            <person name="Goodwin S.B."/>
            <person name="Spatafora J.W."/>
            <person name="Crous P.W."/>
            <person name="Grigoriev I.V."/>
        </authorList>
    </citation>
    <scope>NUCLEOTIDE SEQUENCE</scope>
    <source>
        <strain evidence="3">P77</strain>
    </source>
</reference>
<feature type="signal peptide" evidence="2">
    <location>
        <begin position="1"/>
        <end position="18"/>
    </location>
</feature>
<keyword evidence="4" id="KW-1185">Reference proteome</keyword>
<name>A0A6A5JX43_9PLEO</name>
<evidence type="ECO:0000313" key="3">
    <source>
        <dbReference type="EMBL" id="KAF1828186.1"/>
    </source>
</evidence>
<sequence>MWHLCNLFLLGGAALTASYKAEVRPQRVLLLQDSSLPQKSPARDAKMTSFCSTTLFAPSLPMKIVPYVPGAPKPKSKSKAKSLATAKTAEHSRGVGSSKDGGEWLSIDDFPMLDSNASPPTLFEAASASGSVDHVDAVDGLGAASELETLEHYQFGRESLDDGGTDHVACITEADLAMVRLLGGSSRDFPLILESDEAEGHRSATDVEPSNGASDCQENSYRASAGNGGYSAAQHGDLDAVGDRAFSIEDVENICPDSPVAQDEPLLDDVDVTDELSATRKGTRPAALDVMPELALEDPRSSKRRRLAERQVEKLILGPVATHKSTALPTPSGDVSRSRASNEPSFGPLDSGNERNGVGTLRPSPSDLRDDEDGGDSAHSCRTSEELLYSLRGSISPSERIEREQDILSDSLGEA</sequence>
<evidence type="ECO:0000256" key="1">
    <source>
        <dbReference type="SAM" id="MobiDB-lite"/>
    </source>
</evidence>
<dbReference type="Proteomes" id="UP000800040">
    <property type="component" value="Unassembled WGS sequence"/>
</dbReference>
<dbReference type="OrthoDB" id="3562657at2759"/>
<dbReference type="EMBL" id="ML975629">
    <property type="protein sequence ID" value="KAF1828186.1"/>
    <property type="molecule type" value="Genomic_DNA"/>
</dbReference>
<dbReference type="AlphaFoldDB" id="A0A6A5JX43"/>
<feature type="compositionally biased region" description="Polar residues" evidence="1">
    <location>
        <begin position="211"/>
        <end position="222"/>
    </location>
</feature>
<accession>A0A6A5JX43</accession>
<protein>
    <submittedName>
        <fullName evidence="3">Uncharacterized protein</fullName>
    </submittedName>
</protein>